<dbReference type="HOGENOM" id="CLU_083351_1_0_1"/>
<gene>
    <name evidence="1" type="ORF">M378DRAFT_160062</name>
</gene>
<dbReference type="AlphaFoldDB" id="A0A0C2TJD1"/>
<name>A0A0C2TJD1_AMAMK</name>
<proteinExistence type="predicted"/>
<evidence type="ECO:0000313" key="1">
    <source>
        <dbReference type="EMBL" id="KIL67084.1"/>
    </source>
</evidence>
<dbReference type="OrthoDB" id="10618473at2759"/>
<dbReference type="InParanoid" id="A0A0C2TJD1"/>
<reference evidence="1 2" key="1">
    <citation type="submission" date="2014-04" db="EMBL/GenBank/DDBJ databases">
        <title>Evolutionary Origins and Diversification of the Mycorrhizal Mutualists.</title>
        <authorList>
            <consortium name="DOE Joint Genome Institute"/>
            <consortium name="Mycorrhizal Genomics Consortium"/>
            <person name="Kohler A."/>
            <person name="Kuo A."/>
            <person name="Nagy L.G."/>
            <person name="Floudas D."/>
            <person name="Copeland A."/>
            <person name="Barry K.W."/>
            <person name="Cichocki N."/>
            <person name="Veneault-Fourrey C."/>
            <person name="LaButti K."/>
            <person name="Lindquist E.A."/>
            <person name="Lipzen A."/>
            <person name="Lundell T."/>
            <person name="Morin E."/>
            <person name="Murat C."/>
            <person name="Riley R."/>
            <person name="Ohm R."/>
            <person name="Sun H."/>
            <person name="Tunlid A."/>
            <person name="Henrissat B."/>
            <person name="Grigoriev I.V."/>
            <person name="Hibbett D.S."/>
            <person name="Martin F."/>
        </authorList>
    </citation>
    <scope>NUCLEOTIDE SEQUENCE [LARGE SCALE GENOMIC DNA]</scope>
    <source>
        <strain evidence="1 2">Koide BX008</strain>
    </source>
</reference>
<protein>
    <submittedName>
        <fullName evidence="1">Uncharacterized protein</fullName>
    </submittedName>
</protein>
<organism evidence="1 2">
    <name type="scientific">Amanita muscaria (strain Koide BX008)</name>
    <dbReference type="NCBI Taxonomy" id="946122"/>
    <lineage>
        <taxon>Eukaryota</taxon>
        <taxon>Fungi</taxon>
        <taxon>Dikarya</taxon>
        <taxon>Basidiomycota</taxon>
        <taxon>Agaricomycotina</taxon>
        <taxon>Agaricomycetes</taxon>
        <taxon>Agaricomycetidae</taxon>
        <taxon>Agaricales</taxon>
        <taxon>Pluteineae</taxon>
        <taxon>Amanitaceae</taxon>
        <taxon>Amanita</taxon>
    </lineage>
</organism>
<evidence type="ECO:0000313" key="2">
    <source>
        <dbReference type="Proteomes" id="UP000054549"/>
    </source>
</evidence>
<accession>A0A0C2TJD1</accession>
<dbReference type="EMBL" id="KN818233">
    <property type="protein sequence ID" value="KIL67084.1"/>
    <property type="molecule type" value="Genomic_DNA"/>
</dbReference>
<dbReference type="Proteomes" id="UP000054549">
    <property type="component" value="Unassembled WGS sequence"/>
</dbReference>
<keyword evidence="2" id="KW-1185">Reference proteome</keyword>
<sequence length="162" mass="18349">MSEVEAKFCCSQLVDFFTRSNCGLQEFDLDCDGFGPGELLECLSHRSCQTLTQITIRTSSPPMVDSELLIRLTYPDQDHGDVPLCPQLRHLTSIHCYCSDKSFPGLLGKMILSRCLGRAQDAQLKSLQLFDHDSISREDYELLQFARSNCGLQLYYSYFSAI</sequence>